<dbReference type="InterPro" id="IPR037100">
    <property type="entry name" value="Spo0B_C_sf"/>
</dbReference>
<dbReference type="Gene3D" id="3.30.565.30">
    <property type="entry name" value="Sporulation initiation phosphotransferase B (SpoOB), C-terminal domain"/>
    <property type="match status" value="1"/>
</dbReference>
<keyword evidence="2" id="KW-0808">Transferase</keyword>
<keyword evidence="3" id="KW-0418">Kinase</keyword>
<keyword evidence="6" id="KW-1185">Reference proteome</keyword>
<dbReference type="InterPro" id="IPR039506">
    <property type="entry name" value="SPOB_a"/>
</dbReference>
<dbReference type="Gene3D" id="1.10.287.130">
    <property type="match status" value="1"/>
</dbReference>
<feature type="domain" description="Sporulation initiation phosphotransferase B C-terminal" evidence="4">
    <location>
        <begin position="59"/>
        <end position="174"/>
    </location>
</feature>
<dbReference type="AlphaFoldDB" id="A0A178A2E1"/>
<name>A0A178A2E1_9BACI</name>
<dbReference type="GO" id="GO:0000155">
    <property type="term" value="F:phosphorelay sensor kinase activity"/>
    <property type="evidence" value="ECO:0007669"/>
    <property type="project" value="InterPro"/>
</dbReference>
<dbReference type="Pfam" id="PF14689">
    <property type="entry name" value="SPOB_a"/>
    <property type="match status" value="1"/>
</dbReference>
<evidence type="ECO:0000313" key="6">
    <source>
        <dbReference type="Proteomes" id="UP000077881"/>
    </source>
</evidence>
<comment type="caution">
    <text evidence="5">The sequence shown here is derived from an EMBL/GenBank/DDBJ whole genome shotgun (WGS) entry which is preliminary data.</text>
</comment>
<dbReference type="SMART" id="SM01317">
    <property type="entry name" value="SPOB_ab"/>
    <property type="match status" value="1"/>
</dbReference>
<dbReference type="Pfam" id="PF14682">
    <property type="entry name" value="SPOB_ab"/>
    <property type="match status" value="1"/>
</dbReference>
<dbReference type="InterPro" id="IPR016122">
    <property type="entry name" value="SpoOB_C"/>
</dbReference>
<evidence type="ECO:0000313" key="5">
    <source>
        <dbReference type="EMBL" id="OAK74271.1"/>
    </source>
</evidence>
<evidence type="ECO:0000256" key="1">
    <source>
        <dbReference type="ARBA" id="ARBA00022553"/>
    </source>
</evidence>
<protein>
    <recommendedName>
        <fullName evidence="4">Sporulation initiation phosphotransferase B C-terminal domain-containing protein</fullName>
    </recommendedName>
</protein>
<dbReference type="InterPro" id="IPR016120">
    <property type="entry name" value="Sig_transdc_His_kin_SpoOB"/>
</dbReference>
<dbReference type="Proteomes" id="UP000077881">
    <property type="component" value="Unassembled WGS sequence"/>
</dbReference>
<reference evidence="5 6" key="1">
    <citation type="submission" date="2015-05" db="EMBL/GenBank/DDBJ databases">
        <title>Comparison of genome.</title>
        <authorList>
            <person name="Zheng Z."/>
            <person name="Sun M."/>
        </authorList>
    </citation>
    <scope>NUCLEOTIDE SEQUENCE [LARGE SCALE GENOMIC DNA]</scope>
    <source>
        <strain evidence="5 6">G25-74</strain>
    </source>
</reference>
<dbReference type="STRING" id="217031.ABB05_04745"/>
<evidence type="ECO:0000259" key="4">
    <source>
        <dbReference type="SMART" id="SM01317"/>
    </source>
</evidence>
<proteinExistence type="predicted"/>
<sequence length="182" mass="21447">MKGKEETLTLLQHSRHDWLNRIQLIKGYLALGKVDQAERVIEEIVLESQQETKLTNLGLPEFATLLLLHNWGGEGHTFQIEYEFMNDLPTRSINDWALTNWMKGFFQTISNALHPLYGNQLYISIEPLENSLSLHFDFVGKLKDLRAFEQWLLHHKEEQIHINLQEISERNFICKVIFDEME</sequence>
<organism evidence="5 6">
    <name type="scientific">Lederbergia galactosidilytica</name>
    <dbReference type="NCBI Taxonomy" id="217031"/>
    <lineage>
        <taxon>Bacteria</taxon>
        <taxon>Bacillati</taxon>
        <taxon>Bacillota</taxon>
        <taxon>Bacilli</taxon>
        <taxon>Bacillales</taxon>
        <taxon>Bacillaceae</taxon>
        <taxon>Lederbergia</taxon>
    </lineage>
</organism>
<evidence type="ECO:0000256" key="2">
    <source>
        <dbReference type="ARBA" id="ARBA00022679"/>
    </source>
</evidence>
<keyword evidence="1" id="KW-0597">Phosphoprotein</keyword>
<gene>
    <name evidence="5" type="ORF">ABB05_04745</name>
</gene>
<dbReference type="SUPFAM" id="SSF55890">
    <property type="entry name" value="Sporulation response regulatory protein Spo0B"/>
    <property type="match status" value="1"/>
</dbReference>
<accession>A0A178A2E1</accession>
<evidence type="ECO:0000256" key="3">
    <source>
        <dbReference type="ARBA" id="ARBA00022777"/>
    </source>
</evidence>
<dbReference type="PATRIC" id="fig|217031.6.peg.1028"/>
<dbReference type="EMBL" id="LDJR01000027">
    <property type="protein sequence ID" value="OAK74271.1"/>
    <property type="molecule type" value="Genomic_DNA"/>
</dbReference>